<name>A0A9N7Y8Z7_PLEPL</name>
<dbReference type="EMBL" id="CADEAL010000247">
    <property type="protein sequence ID" value="CAB1417121.1"/>
    <property type="molecule type" value="Genomic_DNA"/>
</dbReference>
<comment type="caution">
    <text evidence="1">The sequence shown here is derived from an EMBL/GenBank/DDBJ whole genome shotgun (WGS) entry which is preliminary data.</text>
</comment>
<evidence type="ECO:0000313" key="1">
    <source>
        <dbReference type="EMBL" id="CAB1417121.1"/>
    </source>
</evidence>
<dbReference type="AlphaFoldDB" id="A0A9N7Y8Z7"/>
<gene>
    <name evidence="1" type="ORF">PLEPLA_LOCUS4922</name>
</gene>
<organism evidence="1 2">
    <name type="scientific">Pleuronectes platessa</name>
    <name type="common">European plaice</name>
    <dbReference type="NCBI Taxonomy" id="8262"/>
    <lineage>
        <taxon>Eukaryota</taxon>
        <taxon>Metazoa</taxon>
        <taxon>Chordata</taxon>
        <taxon>Craniata</taxon>
        <taxon>Vertebrata</taxon>
        <taxon>Euteleostomi</taxon>
        <taxon>Actinopterygii</taxon>
        <taxon>Neopterygii</taxon>
        <taxon>Teleostei</taxon>
        <taxon>Neoteleostei</taxon>
        <taxon>Acanthomorphata</taxon>
        <taxon>Carangaria</taxon>
        <taxon>Pleuronectiformes</taxon>
        <taxon>Pleuronectoidei</taxon>
        <taxon>Pleuronectidae</taxon>
        <taxon>Pleuronectes</taxon>
    </lineage>
</organism>
<sequence length="212" mass="22616">MEGGGGLTTASVQGARGVAGCFDEYEDDLATTLFVSTIHGPRTEPGGGLQTIRVDSFKPAPLTGMALAVGGLPNASLAMTHLSIRWKCHAASVCARRLRHVRPYHRVQHIEHSSAQYATAAQTTAIKSHAISPPVGCSGHPLASHVHYMILKVMCSGREAVRDSKTSVQQPTGICPVMPEAHYETWEDTITGCSLVEAVRNTRTNPCGLPHL</sequence>
<reference evidence="1" key="1">
    <citation type="submission" date="2020-03" db="EMBL/GenBank/DDBJ databases">
        <authorList>
            <person name="Weist P."/>
        </authorList>
    </citation>
    <scope>NUCLEOTIDE SEQUENCE</scope>
</reference>
<protein>
    <submittedName>
        <fullName evidence="1">Uncharacterized protein</fullName>
    </submittedName>
</protein>
<proteinExistence type="predicted"/>
<evidence type="ECO:0000313" key="2">
    <source>
        <dbReference type="Proteomes" id="UP001153269"/>
    </source>
</evidence>
<keyword evidence="2" id="KW-1185">Reference proteome</keyword>
<dbReference type="Proteomes" id="UP001153269">
    <property type="component" value="Unassembled WGS sequence"/>
</dbReference>
<accession>A0A9N7Y8Z7</accession>